<reference evidence="2" key="1">
    <citation type="journal article" date="2021" name="PeerJ">
        <title>Extensive microbial diversity within the chicken gut microbiome revealed by metagenomics and culture.</title>
        <authorList>
            <person name="Gilroy R."/>
            <person name="Ravi A."/>
            <person name="Getino M."/>
            <person name="Pursley I."/>
            <person name="Horton D.L."/>
            <person name="Alikhan N.F."/>
            <person name="Baker D."/>
            <person name="Gharbi K."/>
            <person name="Hall N."/>
            <person name="Watson M."/>
            <person name="Adriaenssens E.M."/>
            <person name="Foster-Nyarko E."/>
            <person name="Jarju S."/>
            <person name="Secka A."/>
            <person name="Antonio M."/>
            <person name="Oren A."/>
            <person name="Chaudhuri R.R."/>
            <person name="La Ragione R."/>
            <person name="Hildebrand F."/>
            <person name="Pallen M.J."/>
        </authorList>
    </citation>
    <scope>NUCLEOTIDE SEQUENCE</scope>
    <source>
        <strain evidence="2">ChiW19-6364</strain>
    </source>
</reference>
<name>A0A9D2R6K3_9FIRM</name>
<organism evidence="2 3">
    <name type="scientific">Candidatus Blautia stercoripullorum</name>
    <dbReference type="NCBI Taxonomy" id="2838502"/>
    <lineage>
        <taxon>Bacteria</taxon>
        <taxon>Bacillati</taxon>
        <taxon>Bacillota</taxon>
        <taxon>Clostridia</taxon>
        <taxon>Lachnospirales</taxon>
        <taxon>Lachnospiraceae</taxon>
        <taxon>Blautia</taxon>
    </lineage>
</organism>
<protein>
    <submittedName>
        <fullName evidence="2">Uncharacterized protein</fullName>
    </submittedName>
</protein>
<evidence type="ECO:0000313" key="2">
    <source>
        <dbReference type="EMBL" id="HJD39343.1"/>
    </source>
</evidence>
<proteinExistence type="predicted"/>
<dbReference type="Proteomes" id="UP000823850">
    <property type="component" value="Unassembled WGS sequence"/>
</dbReference>
<reference evidence="2" key="2">
    <citation type="submission" date="2021-04" db="EMBL/GenBank/DDBJ databases">
        <authorList>
            <person name="Gilroy R."/>
        </authorList>
    </citation>
    <scope>NUCLEOTIDE SEQUENCE</scope>
    <source>
        <strain evidence="2">ChiW19-6364</strain>
    </source>
</reference>
<feature type="region of interest" description="Disordered" evidence="1">
    <location>
        <begin position="15"/>
        <end position="36"/>
    </location>
</feature>
<dbReference type="EMBL" id="DWUX01000088">
    <property type="protein sequence ID" value="HJD39343.1"/>
    <property type="molecule type" value="Genomic_DNA"/>
</dbReference>
<evidence type="ECO:0000313" key="3">
    <source>
        <dbReference type="Proteomes" id="UP000823850"/>
    </source>
</evidence>
<dbReference type="AlphaFoldDB" id="A0A9D2R6K3"/>
<sequence length="83" mass="9202">MKLAEAMKEKMPFCFGNSESKAENGRKGFPGRNDQNAEAIPVTHFTVIRNTKEEIREAMINMALPRNSSGGMAQKNFPVLTVS</sequence>
<evidence type="ECO:0000256" key="1">
    <source>
        <dbReference type="SAM" id="MobiDB-lite"/>
    </source>
</evidence>
<accession>A0A9D2R6K3</accession>
<gene>
    <name evidence="2" type="ORF">H9913_04885</name>
</gene>
<comment type="caution">
    <text evidence="2">The sequence shown here is derived from an EMBL/GenBank/DDBJ whole genome shotgun (WGS) entry which is preliminary data.</text>
</comment>